<evidence type="ECO:0000313" key="3">
    <source>
        <dbReference type="EMBL" id="RKN40581.1"/>
    </source>
</evidence>
<dbReference type="PANTHER" id="PTHR11319:SF35">
    <property type="entry name" value="OUTER MEMBRANE PROTEIN PMPC-RELATED"/>
    <property type="match status" value="1"/>
</dbReference>
<feature type="domain" description="Right handed beta helix" evidence="2">
    <location>
        <begin position="303"/>
        <end position="459"/>
    </location>
</feature>
<dbReference type="InterPro" id="IPR039448">
    <property type="entry name" value="Beta_helix"/>
</dbReference>
<dbReference type="Proteomes" id="UP000281726">
    <property type="component" value="Unassembled WGS sequence"/>
</dbReference>
<dbReference type="InterPro" id="IPR012334">
    <property type="entry name" value="Pectin_lyas_fold"/>
</dbReference>
<dbReference type="PANTHER" id="PTHR11319">
    <property type="entry name" value="G PROTEIN-COUPLED RECEPTOR-RELATED"/>
    <property type="match status" value="1"/>
</dbReference>
<comment type="caution">
    <text evidence="3">The sequence shown here is derived from an EMBL/GenBank/DDBJ whole genome shotgun (WGS) entry which is preliminary data.</text>
</comment>
<accession>A0A3A9YWY8</accession>
<evidence type="ECO:0000256" key="1">
    <source>
        <dbReference type="SAM" id="MobiDB-lite"/>
    </source>
</evidence>
<dbReference type="SUPFAM" id="SSF51126">
    <property type="entry name" value="Pectin lyase-like"/>
    <property type="match status" value="1"/>
</dbReference>
<dbReference type="OrthoDB" id="3399438at2"/>
<sequence length="489" mass="49745">MFTPDDRPATRPRRRSRWLVAGGLAAGSLVVGAAGLAGVAAVAADRPAADRASLASRGADGGQDDRDDRERPDHGLDRRDAVDVPCDPAKLIAALVRANAEGGAHLRLASECHYELTDALAERDEYDGGIRDARETADSAENPGDAEAPPRDPAADRSGLPFVYHPITIDGEGATIARAAHAESFRLFTVRDGGELTLRHLTLANGRSTAEGGSLYVVHGGSAVIEHVTVAGNTSLSPDSGGGGMFNDGNMVVRDSTFVDNHATGAAGKGGGLLNGGVLTLASSTFRDNSAVAYGGGFGNYRGAAQVDHSVFADNTAGQGGGVASYSARTRVADSKVLGNTAQSGGGIANSDALIFLNGMEIRDNTATGNGGGIYTFQGLVPLDDSVVAGNTTVGDGGGIYAEKSNVLVRRTAVKHNGAVDPQSQGGGIFATQGQLSLFSSAVVGNRATLAPGGVLVDKARVKVDRTDITDNQPTNCAGSTVPVATCVG</sequence>
<gene>
    <name evidence="3" type="ORF">D7223_25930</name>
</gene>
<feature type="region of interest" description="Disordered" evidence="1">
    <location>
        <begin position="135"/>
        <end position="159"/>
    </location>
</feature>
<evidence type="ECO:0000313" key="4">
    <source>
        <dbReference type="Proteomes" id="UP000281726"/>
    </source>
</evidence>
<feature type="compositionally biased region" description="Low complexity" evidence="1">
    <location>
        <begin position="45"/>
        <end position="58"/>
    </location>
</feature>
<dbReference type="Pfam" id="PF13229">
    <property type="entry name" value="Beta_helix"/>
    <property type="match status" value="1"/>
</dbReference>
<name>A0A3A9YWY8_9ACTN</name>
<dbReference type="RefSeq" id="WP_120731067.1">
    <property type="nucleotide sequence ID" value="NZ_RBAK01000013.1"/>
</dbReference>
<dbReference type="InterPro" id="IPR011050">
    <property type="entry name" value="Pectin_lyase_fold/virulence"/>
</dbReference>
<evidence type="ECO:0000259" key="2">
    <source>
        <dbReference type="Pfam" id="PF13229"/>
    </source>
</evidence>
<keyword evidence="4" id="KW-1185">Reference proteome</keyword>
<dbReference type="EMBL" id="RBAK01000013">
    <property type="protein sequence ID" value="RKN40581.1"/>
    <property type="molecule type" value="Genomic_DNA"/>
</dbReference>
<feature type="compositionally biased region" description="Basic and acidic residues" evidence="1">
    <location>
        <begin position="63"/>
        <end position="82"/>
    </location>
</feature>
<reference evidence="3 4" key="1">
    <citation type="journal article" date="2004" name="Syst. Appl. Microbiol.">
        <title>Cryptoendolithic actinomycetes from antarctic sandstone rock samples: Micromonospora endolithica sp. nov. and two isolates related to Micromonospora coerulea Jensen 1932.</title>
        <authorList>
            <person name="Hirsch P."/>
            <person name="Mevs U."/>
            <person name="Kroppenstedt R.M."/>
            <person name="Schumann P."/>
            <person name="Stackebrandt E."/>
        </authorList>
    </citation>
    <scope>NUCLEOTIDE SEQUENCE [LARGE SCALE GENOMIC DNA]</scope>
    <source>
        <strain evidence="3 4">JCM 12677</strain>
    </source>
</reference>
<organism evidence="3 4">
    <name type="scientific">Micromonospora endolithica</name>
    <dbReference type="NCBI Taxonomy" id="230091"/>
    <lineage>
        <taxon>Bacteria</taxon>
        <taxon>Bacillati</taxon>
        <taxon>Actinomycetota</taxon>
        <taxon>Actinomycetes</taxon>
        <taxon>Micromonosporales</taxon>
        <taxon>Micromonosporaceae</taxon>
        <taxon>Micromonospora</taxon>
    </lineage>
</organism>
<dbReference type="AlphaFoldDB" id="A0A3A9YWY8"/>
<proteinExistence type="predicted"/>
<protein>
    <recommendedName>
        <fullName evidence="2">Right handed beta helix domain-containing protein</fullName>
    </recommendedName>
</protein>
<feature type="region of interest" description="Disordered" evidence="1">
    <location>
        <begin position="45"/>
        <end position="82"/>
    </location>
</feature>
<dbReference type="Gene3D" id="2.160.20.10">
    <property type="entry name" value="Single-stranded right-handed beta-helix, Pectin lyase-like"/>
    <property type="match status" value="1"/>
</dbReference>